<accession>A0A8S5SZY5</accession>
<organism evidence="1">
    <name type="scientific">Podoviridae sp. ctnWS46</name>
    <dbReference type="NCBI Taxonomy" id="2827747"/>
    <lineage>
        <taxon>Viruses</taxon>
        <taxon>Duplodnaviria</taxon>
        <taxon>Heunggongvirae</taxon>
        <taxon>Uroviricota</taxon>
        <taxon>Caudoviricetes</taxon>
    </lineage>
</organism>
<name>A0A8S5SZY5_9CAUD</name>
<sequence>MENLGNEVMTMENSGLNGLVVTDDMSYDQRVNLFNAVNNAEGLSDQVGKDLYLTGYIVQDVEKENERTGEIICSKLITVIDKEGKAYATNSKPFLQSLKQLKQVFNYDWTKQPIHVVIIQKKSNSSSNKYLSMAVK</sequence>
<dbReference type="InterPro" id="IPR035408">
    <property type="entry name" value="Phi29_Phage_SSB"/>
</dbReference>
<dbReference type="EMBL" id="BK032718">
    <property type="protein sequence ID" value="DAF56518.1"/>
    <property type="molecule type" value="Genomic_DNA"/>
</dbReference>
<proteinExistence type="predicted"/>
<dbReference type="Pfam" id="PF17427">
    <property type="entry name" value="Phi29_Phage_SSB"/>
    <property type="match status" value="1"/>
</dbReference>
<evidence type="ECO:0000313" key="1">
    <source>
        <dbReference type="EMBL" id="DAF56518.1"/>
    </source>
</evidence>
<protein>
    <submittedName>
        <fullName evidence="1">Single stranded DNA binding protein</fullName>
    </submittedName>
</protein>
<reference evidence="1" key="1">
    <citation type="journal article" date="2021" name="Proc. Natl. Acad. Sci. U.S.A.">
        <title>A Catalog of Tens of Thousands of Viruses from Human Metagenomes Reveals Hidden Associations with Chronic Diseases.</title>
        <authorList>
            <person name="Tisza M.J."/>
            <person name="Buck C.B."/>
        </authorList>
    </citation>
    <scope>NUCLEOTIDE SEQUENCE</scope>
    <source>
        <strain evidence="1">CtnWS46</strain>
    </source>
</reference>